<dbReference type="InterPro" id="IPR003107">
    <property type="entry name" value="HAT"/>
</dbReference>
<evidence type="ECO:0000256" key="5">
    <source>
        <dbReference type="ARBA" id="ARBA00023187"/>
    </source>
</evidence>
<dbReference type="PANTHER" id="PTHR17204">
    <property type="entry name" value="PRE-MRNA PROCESSING PROTEIN PRP39-RELATED"/>
    <property type="match status" value="1"/>
</dbReference>
<dbReference type="InParanoid" id="A0A6L2PE77"/>
<feature type="compositionally biased region" description="Polar residues" evidence="10">
    <location>
        <begin position="543"/>
        <end position="553"/>
    </location>
</feature>
<comment type="caution">
    <text evidence="11">The sequence shown here is derived from an EMBL/GenBank/DDBJ whole genome shotgun (WGS) entry which is preliminary data.</text>
</comment>
<evidence type="ECO:0000256" key="1">
    <source>
        <dbReference type="ARBA" id="ARBA00003777"/>
    </source>
</evidence>
<dbReference type="FunFam" id="1.25.40.10:FF:000091">
    <property type="entry name" value="Pre-mRNA-processing factor 39"/>
    <property type="match status" value="1"/>
</dbReference>
<keyword evidence="4" id="KW-0677">Repeat</keyword>
<dbReference type="PANTHER" id="PTHR17204:SF5">
    <property type="entry name" value="PRE-MRNA-PROCESSING FACTOR 39"/>
    <property type="match status" value="1"/>
</dbReference>
<reference evidence="12" key="1">
    <citation type="submission" date="2020-01" db="EMBL/GenBank/DDBJ databases">
        <title>Draft genome sequence of the Termite Coptotermes fromosanus.</title>
        <authorList>
            <person name="Itakura S."/>
            <person name="Yosikawa Y."/>
            <person name="Umezawa K."/>
        </authorList>
    </citation>
    <scope>NUCLEOTIDE SEQUENCE [LARGE SCALE GENOMIC DNA]</scope>
</reference>
<feature type="compositionally biased region" description="Acidic residues" evidence="10">
    <location>
        <begin position="776"/>
        <end position="791"/>
    </location>
</feature>
<dbReference type="Proteomes" id="UP000502823">
    <property type="component" value="Unassembled WGS sequence"/>
</dbReference>
<feature type="region of interest" description="Disordered" evidence="10">
    <location>
        <begin position="33"/>
        <end position="323"/>
    </location>
</feature>
<dbReference type="GO" id="GO:0030627">
    <property type="term" value="F:pre-mRNA 5'-splice site binding"/>
    <property type="evidence" value="ECO:0007669"/>
    <property type="project" value="TreeGrafter"/>
</dbReference>
<proteinExistence type="inferred from homology"/>
<feature type="compositionally biased region" description="Basic and acidic residues" evidence="10">
    <location>
        <begin position="38"/>
        <end position="47"/>
    </location>
</feature>
<feature type="compositionally biased region" description="Acidic residues" evidence="10">
    <location>
        <begin position="430"/>
        <end position="441"/>
    </location>
</feature>
<feature type="compositionally biased region" description="Low complexity" evidence="10">
    <location>
        <begin position="1149"/>
        <end position="1172"/>
    </location>
</feature>
<accession>A0A6L2PE77</accession>
<sequence>MASVEEGDVSLQESALSTVFVLGDESGCICDDNLSPDVPHKIRNERVRRTRSARAVATRRRSGRKKTAAAPRTTRSKRSTRVSHAVDSDGESDEVQVELSQVVLDAEASQDHADEQGSPEAPRDDDEEEYEQVPASLDTSAEENNAVENGVGEGGHSNYIEQDAENEDSDVEETFTAQVAETTEETEDGSNIGIAIEEQQQTAATIAAAAAAAAADSGEDEEDRASVNGSTEPPVDSNEVPLRKVEEEEEGPILEEERSSQSIGEKELKEVPELEDSPPPSVNVVTPSSIRSGLRIKSDVSSVCSLEESQGLSQEAPEEADDNQYRATEEMDVGHDLGGDSVNEMESEVIEKNDLEVDKQMEVETNVLHAVQEALPQEEFDVAEEMTVIDEVTGDGEQEEKAVAAGVHEVAEQAADGVSNDSEGGFQTEPDTEMVSEDELPTESSKEPLETEAVSDEELPDPTAAVDLPETEAVSEDELPPEKMDKKKKKATAKQTNVSGKKKARSSESKKRKLLVGDTYDPSSPTSENSCDESPAAKRAAVSNASGATQAKPTTKARKSLPELEKYWKAVKEDSSDFTGWTYLLQYVDQENDIEAAREAYDAFLSHYPYCYGYWRKYADYEKRKGNKEKCEEVFERGLKAIPLSVDLWIHFLNYSKATYPEDEEHIRAQFEKAVSACGMEFRHVGIIWPSDRLWESYIKWETEGKRLQNVTNLYDRLLATPTQGYTNHFDNFQEHISSNPPQKVLSVDEFLTLRREVLQLLKQYDQPTTVADDTAPGEEVEAPPGEEPDEQPLVKTDEETTALRERIISIRRKVHKNTVSAVAERWNYEEGIKRPYFHVKPLERCQLKNWKEYLDFEIEQGDQERIIILFERCLIACALYEEFWIKFIRYLEGLKGDLMDKIRNVYERACTIHHTKKPNLHLHWAVFEESHGNYDKASEILSSLEKLVPNMLQVAYRRINLERRCNNMDNVCALYEHYISNTKNKVISNNMAIKYARFCWKVKGDVEKAISVLNKAVEKDKDNPRLYLQLIDMGLQQNPLNEDDIISIIDQFLSRDTEPEQKVLFAQRKVEFLEDFGNDILSVQRAHDEFQRYFKQAKDRKKKSPELDGKTSLDGTSKKGKSISSAVDGTQVHSGHTPSHSSPQATHGTSQQAPQTPTGAQPATASAATGQYPPPNYSQTGYSQQPAAQASYQGGQYPPTGPQQPPAPYSQPPYNQQYGQSSDPNYANYQNWGYSQTGYGSYNQGWGNYNYY</sequence>
<evidence type="ECO:0000256" key="8">
    <source>
        <dbReference type="ARBA" id="ARBA00067962"/>
    </source>
</evidence>
<feature type="compositionally biased region" description="Acidic residues" evidence="10">
    <location>
        <begin position="162"/>
        <end position="173"/>
    </location>
</feature>
<dbReference type="FunCoup" id="A0A6L2PE77">
    <property type="interactions" value="1703"/>
</dbReference>
<dbReference type="InterPro" id="IPR011990">
    <property type="entry name" value="TPR-like_helical_dom_sf"/>
</dbReference>
<dbReference type="FunFam" id="1.25.40.10:FF:000063">
    <property type="entry name" value="Pre-mRNA processing factor 39"/>
    <property type="match status" value="1"/>
</dbReference>
<dbReference type="SUPFAM" id="SSF48452">
    <property type="entry name" value="TPR-like"/>
    <property type="match status" value="2"/>
</dbReference>
<keyword evidence="6" id="KW-0539">Nucleus</keyword>
<comment type="subcellular location">
    <subcellularLocation>
        <location evidence="2">Nucleus</location>
    </subcellularLocation>
</comment>
<dbReference type="InterPro" id="IPR059164">
    <property type="entry name" value="HAT_PRP39_C"/>
</dbReference>
<keyword evidence="12" id="KW-1185">Reference proteome</keyword>
<feature type="compositionally biased region" description="Low complexity" evidence="10">
    <location>
        <begin position="1182"/>
        <end position="1199"/>
    </location>
</feature>
<evidence type="ECO:0000256" key="9">
    <source>
        <dbReference type="ARBA" id="ARBA00080852"/>
    </source>
</evidence>
<dbReference type="SMART" id="SM00386">
    <property type="entry name" value="HAT"/>
    <property type="match status" value="7"/>
</dbReference>
<feature type="compositionally biased region" description="Basic residues" evidence="10">
    <location>
        <begin position="48"/>
        <end position="67"/>
    </location>
</feature>
<feature type="region of interest" description="Disordered" evidence="10">
    <location>
        <begin position="1097"/>
        <end position="1225"/>
    </location>
</feature>
<gene>
    <name evidence="11" type="ORF">Cfor_00174</name>
</gene>
<feature type="compositionally biased region" description="Polar residues" evidence="10">
    <location>
        <begin position="299"/>
        <end position="313"/>
    </location>
</feature>
<dbReference type="Pfam" id="PF23241">
    <property type="entry name" value="HAT_PRP39_C"/>
    <property type="match status" value="1"/>
</dbReference>
<dbReference type="EMBL" id="BLKM01010615">
    <property type="protein sequence ID" value="GFG30784.1"/>
    <property type="molecule type" value="Genomic_DNA"/>
</dbReference>
<dbReference type="OrthoDB" id="10265668at2759"/>
<organism evidence="11 12">
    <name type="scientific">Coptotermes formosanus</name>
    <name type="common">Formosan subterranean termite</name>
    <dbReference type="NCBI Taxonomy" id="36987"/>
    <lineage>
        <taxon>Eukaryota</taxon>
        <taxon>Metazoa</taxon>
        <taxon>Ecdysozoa</taxon>
        <taxon>Arthropoda</taxon>
        <taxon>Hexapoda</taxon>
        <taxon>Insecta</taxon>
        <taxon>Pterygota</taxon>
        <taxon>Neoptera</taxon>
        <taxon>Polyneoptera</taxon>
        <taxon>Dictyoptera</taxon>
        <taxon>Blattodea</taxon>
        <taxon>Blattoidea</taxon>
        <taxon>Termitoidae</taxon>
        <taxon>Rhinotermitidae</taxon>
        <taxon>Coptotermes</taxon>
    </lineage>
</organism>
<dbReference type="Gene3D" id="1.25.40.10">
    <property type="entry name" value="Tetratricopeptide repeat domain"/>
    <property type="match status" value="2"/>
</dbReference>
<evidence type="ECO:0000313" key="12">
    <source>
        <dbReference type="Proteomes" id="UP000502823"/>
    </source>
</evidence>
<feature type="compositionally biased region" description="Acidic residues" evidence="10">
    <location>
        <begin position="469"/>
        <end position="479"/>
    </location>
</feature>
<keyword evidence="5" id="KW-0508">mRNA splicing</keyword>
<keyword evidence="3" id="KW-0507">mRNA processing</keyword>
<name>A0A6L2PE77_COPFO</name>
<dbReference type="GO" id="GO:0000395">
    <property type="term" value="P:mRNA 5'-splice site recognition"/>
    <property type="evidence" value="ECO:0007669"/>
    <property type="project" value="TreeGrafter"/>
</dbReference>
<feature type="compositionally biased region" description="Basic and acidic residues" evidence="10">
    <location>
        <begin position="255"/>
        <end position="272"/>
    </location>
</feature>
<dbReference type="GO" id="GO:0071004">
    <property type="term" value="C:U2-type prespliceosome"/>
    <property type="evidence" value="ECO:0007669"/>
    <property type="project" value="TreeGrafter"/>
</dbReference>
<dbReference type="AlphaFoldDB" id="A0A6L2PE77"/>
<feature type="compositionally biased region" description="Pro residues" evidence="10">
    <location>
        <begin position="1200"/>
        <end position="1212"/>
    </location>
</feature>
<feature type="region of interest" description="Disordered" evidence="10">
    <location>
        <begin position="769"/>
        <end position="799"/>
    </location>
</feature>
<feature type="region of interest" description="Disordered" evidence="10">
    <location>
        <begin position="390"/>
        <end position="557"/>
    </location>
</feature>
<evidence type="ECO:0000313" key="11">
    <source>
        <dbReference type="EMBL" id="GFG30784.1"/>
    </source>
</evidence>
<comment type="function">
    <text evidence="1">Involved in pre-mRNA splicing.</text>
</comment>
<dbReference type="GO" id="GO:0005685">
    <property type="term" value="C:U1 snRNP"/>
    <property type="evidence" value="ECO:0007669"/>
    <property type="project" value="TreeGrafter"/>
</dbReference>
<evidence type="ECO:0000256" key="2">
    <source>
        <dbReference type="ARBA" id="ARBA00004123"/>
    </source>
</evidence>
<feature type="compositionally biased region" description="Low complexity" evidence="10">
    <location>
        <begin position="1213"/>
        <end position="1223"/>
    </location>
</feature>
<evidence type="ECO:0000256" key="4">
    <source>
        <dbReference type="ARBA" id="ARBA00022737"/>
    </source>
</evidence>
<feature type="compositionally biased region" description="Low complexity" evidence="10">
    <location>
        <begin position="194"/>
        <end position="215"/>
    </location>
</feature>
<evidence type="ECO:0000256" key="7">
    <source>
        <dbReference type="ARBA" id="ARBA00038019"/>
    </source>
</evidence>
<dbReference type="Pfam" id="PF23240">
    <property type="entry name" value="HAT_PRP39_N"/>
    <property type="match status" value="1"/>
</dbReference>
<dbReference type="GO" id="GO:0000243">
    <property type="term" value="C:commitment complex"/>
    <property type="evidence" value="ECO:0007669"/>
    <property type="project" value="TreeGrafter"/>
</dbReference>
<evidence type="ECO:0000256" key="3">
    <source>
        <dbReference type="ARBA" id="ARBA00022664"/>
    </source>
</evidence>
<comment type="similarity">
    <text evidence="7">Belongs to the PRP39 family.</text>
</comment>
<feature type="compositionally biased region" description="Polar residues" evidence="10">
    <location>
        <begin position="1123"/>
        <end position="1148"/>
    </location>
</feature>
<feature type="compositionally biased region" description="Basic residues" evidence="10">
    <location>
        <begin position="500"/>
        <end position="514"/>
    </location>
</feature>
<evidence type="ECO:0000256" key="10">
    <source>
        <dbReference type="SAM" id="MobiDB-lite"/>
    </source>
</evidence>
<evidence type="ECO:0000256" key="6">
    <source>
        <dbReference type="ARBA" id="ARBA00023242"/>
    </source>
</evidence>
<protein>
    <recommendedName>
        <fullName evidence="8">Pre-mRNA-processing factor 39</fullName>
    </recommendedName>
    <alternativeName>
        <fullName evidence="9">PRP39 homolog</fullName>
    </alternativeName>
</protein>